<dbReference type="EMBL" id="HACM01004860">
    <property type="protein sequence ID" value="CRZ05302.1"/>
    <property type="molecule type" value="Transcribed_RNA"/>
</dbReference>
<evidence type="ECO:0000256" key="1">
    <source>
        <dbReference type="SAM" id="Coils"/>
    </source>
</evidence>
<keyword evidence="1" id="KW-0175">Coiled coil</keyword>
<name>A0A0H5QUA8_9EUKA</name>
<evidence type="ECO:0000313" key="2">
    <source>
        <dbReference type="EMBL" id="CRZ05302.1"/>
    </source>
</evidence>
<feature type="non-terminal residue" evidence="2">
    <location>
        <position position="1"/>
    </location>
</feature>
<feature type="coiled-coil region" evidence="1">
    <location>
        <begin position="62"/>
        <end position="103"/>
    </location>
</feature>
<accession>A0A0H5QUA8</accession>
<organism evidence="2">
    <name type="scientific">Spongospora subterranea</name>
    <dbReference type="NCBI Taxonomy" id="70186"/>
    <lineage>
        <taxon>Eukaryota</taxon>
        <taxon>Sar</taxon>
        <taxon>Rhizaria</taxon>
        <taxon>Endomyxa</taxon>
        <taxon>Phytomyxea</taxon>
        <taxon>Plasmodiophorida</taxon>
        <taxon>Plasmodiophoridae</taxon>
        <taxon>Spongospora</taxon>
    </lineage>
</organism>
<sequence length="112" mass="13196">DPRTTMIARKMTWDDDATDIANFDQEVIDRDCWGALEVTGYKWSMLERNEWMRRAQALDKVNAGLKKQLNSCYRKISNAEDKLRNLRLEKKGLLNQIEDNKLRLIPTIARQQ</sequence>
<protein>
    <submittedName>
        <fullName evidence="2">Uncharacterized protein</fullName>
    </submittedName>
</protein>
<reference evidence="2" key="1">
    <citation type="submission" date="2015-04" db="EMBL/GenBank/DDBJ databases">
        <title>The genome sequence of the plant pathogenic Rhizarian Plasmodiophora brassicae reveals insights in its biotrophic life cycle and the origin of chitin synthesis.</title>
        <authorList>
            <person name="Schwelm A."/>
            <person name="Fogelqvist J."/>
            <person name="Knaust A."/>
            <person name="Julke S."/>
            <person name="Lilja T."/>
            <person name="Dhandapani V."/>
            <person name="Bonilla-Rosso G."/>
            <person name="Karlsson M."/>
            <person name="Shevchenko A."/>
            <person name="Choi S.R."/>
            <person name="Kim H.G."/>
            <person name="Park J.Y."/>
            <person name="Lim Y.P."/>
            <person name="Ludwig-Muller J."/>
            <person name="Dixelius C."/>
        </authorList>
    </citation>
    <scope>NUCLEOTIDE SEQUENCE</scope>
    <source>
        <tissue evidence="2">Potato root galls</tissue>
    </source>
</reference>
<dbReference type="AlphaFoldDB" id="A0A0H5QUA8"/>
<proteinExistence type="predicted"/>